<dbReference type="InterPro" id="IPR050249">
    <property type="entry name" value="Pseudomonas-type_ThrB"/>
</dbReference>
<evidence type="ECO:0000313" key="2">
    <source>
        <dbReference type="EMBL" id="MBT9311717.1"/>
    </source>
</evidence>
<reference evidence="2 3" key="1">
    <citation type="journal article" date="2021" name="Mar. Drugs">
        <title>Genome Reduction and Secondary Metabolism of the Marine Sponge-Associated Cyanobacterium Leptothoe.</title>
        <authorList>
            <person name="Konstantinou D."/>
            <person name="Popin R.V."/>
            <person name="Fewer D.P."/>
            <person name="Sivonen K."/>
            <person name="Gkelis S."/>
        </authorList>
    </citation>
    <scope>NUCLEOTIDE SEQUENCE [LARGE SCALE GENOMIC DNA]</scope>
    <source>
        <strain evidence="2 3">TAU-MAC 1615</strain>
    </source>
</reference>
<dbReference type="PANTHER" id="PTHR21064">
    <property type="entry name" value="AMINOGLYCOSIDE PHOSPHOTRANSFERASE DOMAIN-CONTAINING PROTEIN-RELATED"/>
    <property type="match status" value="1"/>
</dbReference>
<feature type="domain" description="Aminoglycoside phosphotransferase" evidence="1">
    <location>
        <begin position="33"/>
        <end position="273"/>
    </location>
</feature>
<dbReference type="Pfam" id="PF01636">
    <property type="entry name" value="APH"/>
    <property type="match status" value="1"/>
</dbReference>
<dbReference type="PANTHER" id="PTHR21064:SF5">
    <property type="entry name" value="SLR1880 PROTEIN"/>
    <property type="match status" value="1"/>
</dbReference>
<accession>A0ABS5Y1M3</accession>
<dbReference type="Proteomes" id="UP001196661">
    <property type="component" value="Unassembled WGS sequence"/>
</dbReference>
<gene>
    <name evidence="2" type="ORF">IXB28_05830</name>
</gene>
<dbReference type="InterPro" id="IPR011009">
    <property type="entry name" value="Kinase-like_dom_sf"/>
</dbReference>
<dbReference type="EMBL" id="JADOER010000004">
    <property type="protein sequence ID" value="MBT9311717.1"/>
    <property type="molecule type" value="Genomic_DNA"/>
</dbReference>
<organism evidence="2 3">
    <name type="scientific">Leptothoe kymatousa TAU-MAC 1615</name>
    <dbReference type="NCBI Taxonomy" id="2364775"/>
    <lineage>
        <taxon>Bacteria</taxon>
        <taxon>Bacillati</taxon>
        <taxon>Cyanobacteriota</taxon>
        <taxon>Cyanophyceae</taxon>
        <taxon>Nodosilineales</taxon>
        <taxon>Cymatolegaceae</taxon>
        <taxon>Leptothoe</taxon>
        <taxon>Leptothoe kymatousa</taxon>
    </lineage>
</organism>
<proteinExistence type="predicted"/>
<comment type="caution">
    <text evidence="2">The sequence shown here is derived from an EMBL/GenBank/DDBJ whole genome shotgun (WGS) entry which is preliminary data.</text>
</comment>
<dbReference type="InterPro" id="IPR002575">
    <property type="entry name" value="Aminoglycoside_PTrfase"/>
</dbReference>
<name>A0ABS5Y1M3_9CYAN</name>
<dbReference type="Gene3D" id="3.90.1200.10">
    <property type="match status" value="1"/>
</dbReference>
<evidence type="ECO:0000259" key="1">
    <source>
        <dbReference type="Pfam" id="PF01636"/>
    </source>
</evidence>
<keyword evidence="3" id="KW-1185">Reference proteome</keyword>
<sequence length="383" mass="43330">MVSESALSPDSPHRLDTLTHIAQTFLGDGAIQDIRPLGDGNINDTYLVKADRLFVLQRINTEVFPQPHLVMDNLCRFVSHVQQKLKNTPLPHRWEVPTVLNTAHSQHHWQDSQGHVWRCLSFVENTTTFNTIQSREHATEVGYGLGCFHSLLSDLSTNGLADTLPEFHITPNYLQGYDRVLAQTDTFSLEEHRCCKLIATHREQLTVLEQAKADGHLPLRSIHGDPKINNILIDTTTDRAVSLIDLDTVKPGLVHYDIGDCLRSSCNPLGEETANWQAVTFDVDLCAAVLQGYLSRASDFLTPVEYDYIYDAIWLIAFELGLRFFSDHLAGDIYFKTQRPQHNLQRALVQFQLAESICQQKQTIQTIISQLKSKYCSEAHRAA</sequence>
<protein>
    <submittedName>
        <fullName evidence="2">Aminoglycoside phosphotransferase family protein</fullName>
    </submittedName>
</protein>
<dbReference type="RefSeq" id="WP_215617587.1">
    <property type="nucleotide sequence ID" value="NZ_JADOER010000004.1"/>
</dbReference>
<dbReference type="SUPFAM" id="SSF56112">
    <property type="entry name" value="Protein kinase-like (PK-like)"/>
    <property type="match status" value="1"/>
</dbReference>
<evidence type="ECO:0000313" key="3">
    <source>
        <dbReference type="Proteomes" id="UP001196661"/>
    </source>
</evidence>